<keyword evidence="4" id="KW-1133">Transmembrane helix</keyword>
<dbReference type="PROSITE" id="PS50102">
    <property type="entry name" value="RRM"/>
    <property type="match status" value="1"/>
</dbReference>
<dbReference type="Gene3D" id="3.30.70.330">
    <property type="match status" value="4"/>
</dbReference>
<dbReference type="GeneID" id="116222462"/>
<dbReference type="InterPro" id="IPR050666">
    <property type="entry name" value="ESRP"/>
</dbReference>
<evidence type="ECO:0000313" key="6">
    <source>
        <dbReference type="Proteomes" id="UP000515152"/>
    </source>
</evidence>
<dbReference type="InterPro" id="IPR012677">
    <property type="entry name" value="Nucleotide-bd_a/b_plait_sf"/>
</dbReference>
<feature type="domain" description="RRM" evidence="5">
    <location>
        <begin position="469"/>
        <end position="546"/>
    </location>
</feature>
<dbReference type="CTD" id="777631"/>
<dbReference type="OrthoDB" id="2588702at2759"/>
<keyword evidence="4" id="KW-0812">Transmembrane</keyword>
<organism evidence="6 7">
    <name type="scientific">Clupea harengus</name>
    <name type="common">Atlantic herring</name>
    <dbReference type="NCBI Taxonomy" id="7950"/>
    <lineage>
        <taxon>Eukaryota</taxon>
        <taxon>Metazoa</taxon>
        <taxon>Chordata</taxon>
        <taxon>Craniata</taxon>
        <taxon>Vertebrata</taxon>
        <taxon>Euteleostomi</taxon>
        <taxon>Actinopterygii</taxon>
        <taxon>Neopterygii</taxon>
        <taxon>Teleostei</taxon>
        <taxon>Clupei</taxon>
        <taxon>Clupeiformes</taxon>
        <taxon>Clupeoidei</taxon>
        <taxon>Clupeidae</taxon>
        <taxon>Clupea</taxon>
    </lineage>
</organism>
<evidence type="ECO:0000256" key="3">
    <source>
        <dbReference type="PROSITE-ProRule" id="PRU00176"/>
    </source>
</evidence>
<dbReference type="InterPro" id="IPR000504">
    <property type="entry name" value="RRM_dom"/>
</dbReference>
<gene>
    <name evidence="7" type="primary">rbm12ba</name>
</gene>
<evidence type="ECO:0000313" key="7">
    <source>
        <dbReference type="RefSeq" id="XP_031432538.1"/>
    </source>
</evidence>
<proteinExistence type="predicted"/>
<dbReference type="AlphaFoldDB" id="A0A6P8FXD1"/>
<evidence type="ECO:0000256" key="2">
    <source>
        <dbReference type="ARBA" id="ARBA00022884"/>
    </source>
</evidence>
<dbReference type="SMART" id="SM00360">
    <property type="entry name" value="RRM"/>
    <property type="match status" value="2"/>
</dbReference>
<dbReference type="InterPro" id="IPR035979">
    <property type="entry name" value="RBD_domain_sf"/>
</dbReference>
<evidence type="ECO:0000259" key="5">
    <source>
        <dbReference type="PROSITE" id="PS50102"/>
    </source>
</evidence>
<evidence type="ECO:0000256" key="4">
    <source>
        <dbReference type="SAM" id="Phobius"/>
    </source>
</evidence>
<dbReference type="KEGG" id="char:116222462"/>
<dbReference type="GO" id="GO:0003723">
    <property type="term" value="F:RNA binding"/>
    <property type="evidence" value="ECO:0007669"/>
    <property type="project" value="UniProtKB-UniRule"/>
</dbReference>
<accession>A0A6P8FXD1</accession>
<evidence type="ECO:0000256" key="1">
    <source>
        <dbReference type="ARBA" id="ARBA00022737"/>
    </source>
</evidence>
<keyword evidence="4" id="KW-0472">Membrane</keyword>
<dbReference type="SUPFAM" id="SSF54928">
    <property type="entry name" value="RNA-binding domain, RBD"/>
    <property type="match status" value="4"/>
</dbReference>
<protein>
    <submittedName>
        <fullName evidence="7">RNA binding motif protein 12Ba</fullName>
    </submittedName>
</protein>
<keyword evidence="1" id="KW-0677">Repeat</keyword>
<feature type="transmembrane region" description="Helical" evidence="4">
    <location>
        <begin position="6"/>
        <end position="34"/>
    </location>
</feature>
<name>A0A6P8FXD1_CLUHA</name>
<dbReference type="RefSeq" id="XP_031432538.1">
    <property type="nucleotide sequence ID" value="XM_031576678.2"/>
</dbReference>
<dbReference type="PANTHER" id="PTHR13976">
    <property type="entry name" value="HETEROGENEOUS NUCLEAR RIBONUCLEOPROTEIN-RELATED"/>
    <property type="match status" value="1"/>
</dbReference>
<sequence>MFFLLGLGYCIHVFLLGLLITLNVVFFVVDACFFEKEKEGKMLIVLRRLQGLNIEAGPEDIREFFHDLRIPQGAVHILGGDLAEAFILFTSERDGQLAMGRSGNVLKGSRVTLHNSSLAEWMQKLALRLKQYSTKYKDCPETQAVYSPEQPCEKVNPLSSSQQDAATLLLTLLKVVQEMESIKPATDIEEDRNSDRPLINLNMTQINHSLPALSPPLAMAKNEKEAKEQLIGEAVACNPGYLRLYGLPETVTEADISHFLHELCVQEVLMNVCLGDRRRGCLAKIASEEEVEVGLQRNGQSFGTFSVEVRKATVKQWNYAIMKPQGSPEQIQTSESEIHMEQEKSISTRKRHFSRDQFSKTCKEKREEFCIMVRNLRPNMNKTEIKCLLRCPHLHNYKIQHLLDKNLRRTSTAFVAFDRVEDYASAIDLSGSRFGKLVLDVSPITREKMMSQVCSVAKSKRQQSGVSKTCVYVRNLPADVSQVQVQAIFHQFPVEEEDITLLRDGQGHGLGEVVVSFGSEDTAREAHSLHRGNFMGNEILLTLITPQQLDNMLSGQSVKD</sequence>
<dbReference type="Pfam" id="PF00076">
    <property type="entry name" value="RRM_1"/>
    <property type="match status" value="1"/>
</dbReference>
<dbReference type="Proteomes" id="UP000515152">
    <property type="component" value="Chromosome 11"/>
</dbReference>
<reference evidence="7" key="1">
    <citation type="submission" date="2025-08" db="UniProtKB">
        <authorList>
            <consortium name="RefSeq"/>
        </authorList>
    </citation>
    <scope>IDENTIFICATION</scope>
</reference>
<keyword evidence="6" id="KW-1185">Reference proteome</keyword>
<keyword evidence="2 3" id="KW-0694">RNA-binding</keyword>